<evidence type="ECO:0000313" key="4">
    <source>
        <dbReference type="Proteomes" id="UP001157167"/>
    </source>
</evidence>
<organism evidence="3 4">
    <name type="scientific">Zoogloea oryzae</name>
    <dbReference type="NCBI Taxonomy" id="310767"/>
    <lineage>
        <taxon>Bacteria</taxon>
        <taxon>Pseudomonadati</taxon>
        <taxon>Pseudomonadota</taxon>
        <taxon>Betaproteobacteria</taxon>
        <taxon>Rhodocyclales</taxon>
        <taxon>Zoogloeaceae</taxon>
        <taxon>Zoogloea</taxon>
    </lineage>
</organism>
<reference evidence="4" key="1">
    <citation type="journal article" date="2019" name="Int. J. Syst. Evol. Microbiol.">
        <title>The Global Catalogue of Microorganisms (GCM) 10K type strain sequencing project: providing services to taxonomists for standard genome sequencing and annotation.</title>
        <authorList>
            <consortium name="The Broad Institute Genomics Platform"/>
            <consortium name="The Broad Institute Genome Sequencing Center for Infectious Disease"/>
            <person name="Wu L."/>
            <person name="Ma J."/>
        </authorList>
    </citation>
    <scope>NUCLEOTIDE SEQUENCE [LARGE SCALE GENOMIC DNA]</scope>
    <source>
        <strain evidence="4">NBRC 102407</strain>
    </source>
</reference>
<proteinExistence type="predicted"/>
<dbReference type="CDD" id="cd05400">
    <property type="entry name" value="NT_2-5OAS_ClassI-CCAase"/>
    <property type="match status" value="1"/>
</dbReference>
<name>A0ABQ6F914_9RHOO</name>
<evidence type="ECO:0000256" key="2">
    <source>
        <dbReference type="SAM" id="MobiDB-lite"/>
    </source>
</evidence>
<dbReference type="EMBL" id="BSPX01000018">
    <property type="protein sequence ID" value="GLT22068.1"/>
    <property type="molecule type" value="Genomic_DNA"/>
</dbReference>
<sequence length="427" mass="47606">MTLTKSAALVQHAERNRPVRFAESVASLTALRKGLAMDSGAEVLLAYSPWARALNEANLHITVRPEEIAEAADAYNEVAKHLVEKLHWPDQAIKILPQGSASTQTLIRSPNANEKFDIDAVCRVDISRVAARDPMGFFQTIGEALEELEATAKKRCWNIPFIKRPFYLEFTPSVPLDTVPPQTLDVMAPRYRAAPEYRSTALAVVDCPTEKWKTSNPEGITKWLDDTAKLPLIRQVVMEAAFTKAAADIAPVPGQEVEITDTLRVAIRLFKRHRDICVRRGIIEAEFKPISIIIVTLLTTCYRGLAELGRSFEHPVEVLTELASLMPHLILKLNGDYRVDNPTVEGENFAERWNQDDGERYEAFVTWCETLAADLKLILESTDHQQISKRVREAFGIPPARAESDDTGLSVISRRPPPAVARTPGLA</sequence>
<evidence type="ECO:0000313" key="3">
    <source>
        <dbReference type="EMBL" id="GLT22068.1"/>
    </source>
</evidence>
<keyword evidence="4" id="KW-1185">Reference proteome</keyword>
<dbReference type="InterPro" id="IPR006116">
    <property type="entry name" value="NT_2-5OAS_ClassI-CCAase"/>
</dbReference>
<evidence type="ECO:0000256" key="1">
    <source>
        <dbReference type="ARBA" id="ARBA00023118"/>
    </source>
</evidence>
<accession>A0ABQ6F914</accession>
<gene>
    <name evidence="3" type="ORF">GCM10007933_15240</name>
</gene>
<evidence type="ECO:0008006" key="5">
    <source>
        <dbReference type="Google" id="ProtNLM"/>
    </source>
</evidence>
<protein>
    <recommendedName>
        <fullName evidence="5">Nucleotidyltransferase</fullName>
    </recommendedName>
</protein>
<dbReference type="RefSeq" id="WP_284187439.1">
    <property type="nucleotide sequence ID" value="NZ_BSPX01000018.1"/>
</dbReference>
<comment type="caution">
    <text evidence="3">The sequence shown here is derived from an EMBL/GenBank/DDBJ whole genome shotgun (WGS) entry which is preliminary data.</text>
</comment>
<dbReference type="Proteomes" id="UP001157167">
    <property type="component" value="Unassembled WGS sequence"/>
</dbReference>
<keyword evidence="1" id="KW-0051">Antiviral defense</keyword>
<feature type="region of interest" description="Disordered" evidence="2">
    <location>
        <begin position="399"/>
        <end position="427"/>
    </location>
</feature>